<keyword evidence="3" id="KW-1185">Reference proteome</keyword>
<dbReference type="HOGENOM" id="CLU_097072_0_0_0"/>
<protein>
    <recommendedName>
        <fullName evidence="1">Putative amidase domain-containing protein</fullName>
    </recommendedName>
</protein>
<evidence type="ECO:0000313" key="3">
    <source>
        <dbReference type="Proteomes" id="UP000030661"/>
    </source>
</evidence>
<dbReference type="Proteomes" id="UP000030661">
    <property type="component" value="Unassembled WGS sequence"/>
</dbReference>
<dbReference type="InterPro" id="IPR024301">
    <property type="entry name" value="Amidase_6"/>
</dbReference>
<dbReference type="STRING" id="1499967.U27_04720"/>
<reference evidence="2" key="1">
    <citation type="journal article" date="2015" name="PeerJ">
        <title>First genomic representation of candidate bacterial phylum KSB3 points to enhanced environmental sensing as a trigger of wastewater bulking.</title>
        <authorList>
            <person name="Sekiguchi Y."/>
            <person name="Ohashi A."/>
            <person name="Parks D.H."/>
            <person name="Yamauchi T."/>
            <person name="Tyson G.W."/>
            <person name="Hugenholtz P."/>
        </authorList>
    </citation>
    <scope>NUCLEOTIDE SEQUENCE [LARGE SCALE GENOMIC DNA]</scope>
</reference>
<proteinExistence type="predicted"/>
<evidence type="ECO:0000313" key="2">
    <source>
        <dbReference type="EMBL" id="GAK57753.1"/>
    </source>
</evidence>
<dbReference type="Pfam" id="PF12671">
    <property type="entry name" value="Amidase_6"/>
    <property type="match status" value="1"/>
</dbReference>
<dbReference type="EMBL" id="DF820466">
    <property type="protein sequence ID" value="GAK57753.1"/>
    <property type="molecule type" value="Genomic_DNA"/>
</dbReference>
<feature type="domain" description="Putative amidase" evidence="1">
    <location>
        <begin position="27"/>
        <end position="183"/>
    </location>
</feature>
<evidence type="ECO:0000259" key="1">
    <source>
        <dbReference type="Pfam" id="PF12671"/>
    </source>
</evidence>
<sequence>MIVNKYLIRFLILLTIGIVCTLPTEAYDRQAVDDYANTWWNSCNHTCGTYSSCTPWSYWGSECCGYPSQGGDCANFTSQSVLAGGHSDLNGGLPCRGYPCGREEIGAKNLGDCLVQKGWTRTCGYHQAPPADIQVGDVLVYHTGSCSDSDAHATVVTSVNGTDVRISCHSSNQHDVSYTYLSSSKPYYEWLHYPSNDLCGALSGTLSAGTYTLSCDIYVNSGAPLHIMPGVTLNYNGHSFTVNGELLWGQ</sequence>
<accession>A0A081BZJ8</accession>
<name>A0A081BZJ8_VECG1</name>
<gene>
    <name evidence="2" type="ORF">U27_04720</name>
</gene>
<dbReference type="AlphaFoldDB" id="A0A081BZJ8"/>
<organism evidence="2">
    <name type="scientific">Vecturithrix granuli</name>
    <dbReference type="NCBI Taxonomy" id="1499967"/>
    <lineage>
        <taxon>Bacteria</taxon>
        <taxon>Candidatus Moduliflexota</taxon>
        <taxon>Candidatus Vecturitrichia</taxon>
        <taxon>Candidatus Vecturitrichales</taxon>
        <taxon>Candidatus Vecturitrichaceae</taxon>
        <taxon>Candidatus Vecturithrix</taxon>
    </lineage>
</organism>